<feature type="domain" description="Transposase IS200-like" evidence="1">
    <location>
        <begin position="68"/>
        <end position="219"/>
    </location>
</feature>
<evidence type="ECO:0000259" key="1">
    <source>
        <dbReference type="SMART" id="SM01321"/>
    </source>
</evidence>
<dbReference type="SUPFAM" id="SSF143422">
    <property type="entry name" value="Transposase IS200-like"/>
    <property type="match status" value="1"/>
</dbReference>
<organism evidence="2 3">
    <name type="scientific">Thermodesulfatator autotrophicus</name>
    <dbReference type="NCBI Taxonomy" id="1795632"/>
    <lineage>
        <taxon>Bacteria</taxon>
        <taxon>Pseudomonadati</taxon>
        <taxon>Thermodesulfobacteriota</taxon>
        <taxon>Thermodesulfobacteria</taxon>
        <taxon>Thermodesulfobacteriales</taxon>
        <taxon>Thermodesulfatatoraceae</taxon>
        <taxon>Thermodesulfatator</taxon>
    </lineage>
</organism>
<dbReference type="AlphaFoldDB" id="A0A177E819"/>
<dbReference type="GO" id="GO:0004803">
    <property type="term" value="F:transposase activity"/>
    <property type="evidence" value="ECO:0007669"/>
    <property type="project" value="InterPro"/>
</dbReference>
<name>A0A177E819_9BACT</name>
<dbReference type="GO" id="GO:0003677">
    <property type="term" value="F:DNA binding"/>
    <property type="evidence" value="ECO:0007669"/>
    <property type="project" value="InterPro"/>
</dbReference>
<dbReference type="Gene3D" id="3.30.70.1290">
    <property type="entry name" value="Transposase IS200-like"/>
    <property type="match status" value="1"/>
</dbReference>
<sequence>MSKLVWKWHLGLLFCLKNTFWLDISQMKTQKGTGKLLSPAKILPIIGTGKIFKGVFGMPRIPRFFMDDPRAAYHIISRTALPGHDVLGPEEKDYLLHLIQWLSQVYFVEVYGFCIMGNHFHLLCRILPEDQFSDEEVKRRIRLYYGRKRKIYFYEELIKKWRARLGNLSRYVQDIKQRFSRWYNRRVDRRGYFWADRFKSVIVETGEALLNCLAYIELNPVRAGIVGKPEDYRWCSLGYRSRRGTGKDFLSLNLELTSWENKTEKERFELLREFVYGKGGLGEPEKGTGKFFRHRVKYFTESLAIGSRGFVDKTAAKLRKFLGIKRERKGKNIKGVAYKDIVFL</sequence>
<reference evidence="2 3" key="1">
    <citation type="submission" date="2016-02" db="EMBL/GenBank/DDBJ databases">
        <title>Draft genome sequence of Thermodesulfatator sp. S606.</title>
        <authorList>
            <person name="Lai Q."/>
            <person name="Cao J."/>
            <person name="Dupont S."/>
            <person name="Shao Z."/>
            <person name="Jebbar M."/>
            <person name="Alain K."/>
        </authorList>
    </citation>
    <scope>NUCLEOTIDE SEQUENCE [LARGE SCALE GENOMIC DNA]</scope>
    <source>
        <strain evidence="2 3">S606</strain>
    </source>
</reference>
<keyword evidence="3" id="KW-1185">Reference proteome</keyword>
<gene>
    <name evidence="2" type="ORF">TH606_03410</name>
</gene>
<dbReference type="PANTHER" id="PTHR34322">
    <property type="entry name" value="TRANSPOSASE, Y1_TNP DOMAIN-CONTAINING"/>
    <property type="match status" value="1"/>
</dbReference>
<dbReference type="PANTHER" id="PTHR34322:SF2">
    <property type="entry name" value="TRANSPOSASE IS200-LIKE DOMAIN-CONTAINING PROTEIN"/>
    <property type="match status" value="1"/>
</dbReference>
<dbReference type="EMBL" id="LSFI01000012">
    <property type="protein sequence ID" value="OAG28094.1"/>
    <property type="molecule type" value="Genomic_DNA"/>
</dbReference>
<dbReference type="STRING" id="1795632.TH606_03410"/>
<comment type="caution">
    <text evidence="2">The sequence shown here is derived from an EMBL/GenBank/DDBJ whole genome shotgun (WGS) entry which is preliminary data.</text>
</comment>
<dbReference type="GO" id="GO:0006313">
    <property type="term" value="P:DNA transposition"/>
    <property type="evidence" value="ECO:0007669"/>
    <property type="project" value="InterPro"/>
</dbReference>
<proteinExistence type="predicted"/>
<dbReference type="SMART" id="SM01321">
    <property type="entry name" value="Y1_Tnp"/>
    <property type="match status" value="1"/>
</dbReference>
<dbReference type="InterPro" id="IPR002686">
    <property type="entry name" value="Transposase_17"/>
</dbReference>
<evidence type="ECO:0000313" key="2">
    <source>
        <dbReference type="EMBL" id="OAG28094.1"/>
    </source>
</evidence>
<accession>A0A177E819</accession>
<evidence type="ECO:0000313" key="3">
    <source>
        <dbReference type="Proteomes" id="UP000076964"/>
    </source>
</evidence>
<protein>
    <recommendedName>
        <fullName evidence="1">Transposase IS200-like domain-containing protein</fullName>
    </recommendedName>
</protein>
<dbReference type="InterPro" id="IPR036515">
    <property type="entry name" value="Transposase_17_sf"/>
</dbReference>
<dbReference type="Proteomes" id="UP000076964">
    <property type="component" value="Unassembled WGS sequence"/>
</dbReference>